<dbReference type="Gene3D" id="3.30.40.10">
    <property type="entry name" value="Zinc/RING finger domain, C3HC4 (zinc finger)"/>
    <property type="match status" value="1"/>
</dbReference>
<evidence type="ECO:0000256" key="5">
    <source>
        <dbReference type="ARBA" id="ARBA00022771"/>
    </source>
</evidence>
<protein>
    <recommendedName>
        <fullName evidence="2">RING-type E3 ubiquitin transferase</fullName>
        <ecNumber evidence="2">2.3.2.27</ecNumber>
    </recommendedName>
</protein>
<keyword evidence="12" id="KW-1185">Reference proteome</keyword>
<comment type="catalytic activity">
    <reaction evidence="1">
        <text>S-ubiquitinyl-[E2 ubiquitin-conjugating enzyme]-L-cysteine + [acceptor protein]-L-lysine = [E2 ubiquitin-conjugating enzyme]-L-cysteine + N(6)-ubiquitinyl-[acceptor protein]-L-lysine.</text>
        <dbReference type="EC" id="2.3.2.27"/>
    </reaction>
</comment>
<evidence type="ECO:0000256" key="1">
    <source>
        <dbReference type="ARBA" id="ARBA00000900"/>
    </source>
</evidence>
<name>A0AAF0X6S0_DAUCS</name>
<keyword evidence="6" id="KW-0833">Ubl conjugation pathway</keyword>
<dbReference type="InterPro" id="IPR013083">
    <property type="entry name" value="Znf_RING/FYVE/PHD"/>
</dbReference>
<dbReference type="PROSITE" id="PS50089">
    <property type="entry name" value="ZF_RING_2"/>
    <property type="match status" value="1"/>
</dbReference>
<keyword evidence="5 8" id="KW-0863">Zinc-finger</keyword>
<dbReference type="EMBL" id="CP093347">
    <property type="protein sequence ID" value="WOH02488.1"/>
    <property type="molecule type" value="Genomic_DNA"/>
</dbReference>
<dbReference type="GO" id="GO:0061630">
    <property type="term" value="F:ubiquitin protein ligase activity"/>
    <property type="evidence" value="ECO:0007669"/>
    <property type="project" value="UniProtKB-EC"/>
</dbReference>
<evidence type="ECO:0000313" key="11">
    <source>
        <dbReference type="EMBL" id="WOH02488.1"/>
    </source>
</evidence>
<dbReference type="SUPFAM" id="SSF57850">
    <property type="entry name" value="RING/U-box"/>
    <property type="match status" value="1"/>
</dbReference>
<feature type="compositionally biased region" description="Polar residues" evidence="9">
    <location>
        <begin position="8"/>
        <end position="25"/>
    </location>
</feature>
<dbReference type="CDD" id="cd16469">
    <property type="entry name" value="RING-H2_RNF24-like"/>
    <property type="match status" value="1"/>
</dbReference>
<dbReference type="Pfam" id="PF13639">
    <property type="entry name" value="zf-RING_2"/>
    <property type="match status" value="1"/>
</dbReference>
<evidence type="ECO:0000256" key="4">
    <source>
        <dbReference type="ARBA" id="ARBA00022723"/>
    </source>
</evidence>
<dbReference type="GO" id="GO:0008270">
    <property type="term" value="F:zinc ion binding"/>
    <property type="evidence" value="ECO:0007669"/>
    <property type="project" value="UniProtKB-KW"/>
</dbReference>
<dbReference type="KEGG" id="dcr:108223152"/>
<evidence type="ECO:0000256" key="8">
    <source>
        <dbReference type="PROSITE-ProRule" id="PRU00175"/>
    </source>
</evidence>
<reference evidence="11" key="2">
    <citation type="submission" date="2022-03" db="EMBL/GenBank/DDBJ databases">
        <title>Draft title - Genomic analysis of global carrot germplasm unveils the trajectory of domestication and the origin of high carotenoid orange carrot.</title>
        <authorList>
            <person name="Iorizzo M."/>
            <person name="Ellison S."/>
            <person name="Senalik D."/>
            <person name="Macko-Podgorni A."/>
            <person name="Grzebelus D."/>
            <person name="Bostan H."/>
            <person name="Rolling W."/>
            <person name="Curaba J."/>
            <person name="Simon P."/>
        </authorList>
    </citation>
    <scope>NUCLEOTIDE SEQUENCE</scope>
    <source>
        <tissue evidence="11">Leaf</tissue>
    </source>
</reference>
<keyword evidence="4" id="KW-0479">Metal-binding</keyword>
<proteinExistence type="predicted"/>
<organism evidence="11 12">
    <name type="scientific">Daucus carota subsp. sativus</name>
    <name type="common">Carrot</name>
    <dbReference type="NCBI Taxonomy" id="79200"/>
    <lineage>
        <taxon>Eukaryota</taxon>
        <taxon>Viridiplantae</taxon>
        <taxon>Streptophyta</taxon>
        <taxon>Embryophyta</taxon>
        <taxon>Tracheophyta</taxon>
        <taxon>Spermatophyta</taxon>
        <taxon>Magnoliopsida</taxon>
        <taxon>eudicotyledons</taxon>
        <taxon>Gunneridae</taxon>
        <taxon>Pentapetalae</taxon>
        <taxon>asterids</taxon>
        <taxon>campanulids</taxon>
        <taxon>Apiales</taxon>
        <taxon>Apiaceae</taxon>
        <taxon>Apioideae</taxon>
        <taxon>Scandiceae</taxon>
        <taxon>Daucinae</taxon>
        <taxon>Daucus</taxon>
        <taxon>Daucus sect. Daucus</taxon>
    </lineage>
</organism>
<feature type="domain" description="RING-type" evidence="10">
    <location>
        <begin position="493"/>
        <end position="535"/>
    </location>
</feature>
<keyword evidence="7" id="KW-0862">Zinc</keyword>
<feature type="region of interest" description="Disordered" evidence="9">
    <location>
        <begin position="1"/>
        <end position="25"/>
    </location>
</feature>
<evidence type="ECO:0000256" key="2">
    <source>
        <dbReference type="ARBA" id="ARBA00012483"/>
    </source>
</evidence>
<evidence type="ECO:0000256" key="6">
    <source>
        <dbReference type="ARBA" id="ARBA00022786"/>
    </source>
</evidence>
<keyword evidence="3" id="KW-0808">Transferase</keyword>
<evidence type="ECO:0000256" key="9">
    <source>
        <dbReference type="SAM" id="MobiDB-lite"/>
    </source>
</evidence>
<reference evidence="11" key="1">
    <citation type="journal article" date="2016" name="Nat. Genet.">
        <title>A high-quality carrot genome assembly provides new insights into carotenoid accumulation and asterid genome evolution.</title>
        <authorList>
            <person name="Iorizzo M."/>
            <person name="Ellison S."/>
            <person name="Senalik D."/>
            <person name="Zeng P."/>
            <person name="Satapoomin P."/>
            <person name="Huang J."/>
            <person name="Bowman M."/>
            <person name="Iovene M."/>
            <person name="Sanseverino W."/>
            <person name="Cavagnaro P."/>
            <person name="Yildiz M."/>
            <person name="Macko-Podgorni A."/>
            <person name="Moranska E."/>
            <person name="Grzebelus E."/>
            <person name="Grzebelus D."/>
            <person name="Ashrafi H."/>
            <person name="Zheng Z."/>
            <person name="Cheng S."/>
            <person name="Spooner D."/>
            <person name="Van Deynze A."/>
            <person name="Simon P."/>
        </authorList>
    </citation>
    <scope>NUCLEOTIDE SEQUENCE</scope>
    <source>
        <tissue evidence="11">Leaf</tissue>
    </source>
</reference>
<dbReference type="PANTHER" id="PTHR22937:SF65">
    <property type="entry name" value="E3 UBIQUITIN-PROTEIN LIGASE ARK2C"/>
    <property type="match status" value="1"/>
</dbReference>
<dbReference type="Proteomes" id="UP000077755">
    <property type="component" value="Chromosome 5"/>
</dbReference>
<dbReference type="EC" id="2.3.2.27" evidence="2"/>
<feature type="compositionally biased region" description="Low complexity" evidence="9">
    <location>
        <begin position="161"/>
        <end position="178"/>
    </location>
</feature>
<sequence length="541" mass="59004">MGHRHFPNLSNMSGFNQGHDNNHQSHQFYHPTEVLAVPENGSFVSPLINLSRGGVRSDHQYNPEYRQHEYATQSFYREEHGLQPPFSGDSYYSYSDLAAGGNLSMNPNLDMNSSQMNYNYYNGQSTHDSEGAVPYPLRGGERGSYKRKCPAEPTFYGPFERGSASRSSYGAGSSSSSSQLQVEKPNFDYQGISSGPIGLPHHRGSGLPFSHEDSLRNVRSRSRLDVHPMAVRAHFSSHPSQHYHSATFQTYPPGRANLASSNADQARQEWNRIPISSVAAFTPGRGSIAGHSGVSPTADQYIVGGSTSNVTGGHHNYTSSGHPVSSSHYFNGTSAQVARGSGTVQSRSSISAYRNGLSFSSARHEAVGSAVNSYVGSSASTYTGSLLTSGVHNNYRNVRSSLALERVQPIPGLVDTQHRIGAEVSMIYSASRSSYDQYRDMRLDVDNMSYEELLALEETIGNVSTGLSEDMIIKCLSGKMYTSGDQYCVEGSCAICLEEYKSDDGIGTLKHCGHNYHVDCITKWLLVKNVCPICKAAAFTN</sequence>
<dbReference type="AlphaFoldDB" id="A0AAF0X6S0"/>
<evidence type="ECO:0000256" key="3">
    <source>
        <dbReference type="ARBA" id="ARBA00022679"/>
    </source>
</evidence>
<dbReference type="InterPro" id="IPR045191">
    <property type="entry name" value="MBR1/2-like"/>
</dbReference>
<accession>A0AAF0X6S0</accession>
<evidence type="ECO:0000259" key="10">
    <source>
        <dbReference type="PROSITE" id="PS50089"/>
    </source>
</evidence>
<dbReference type="InterPro" id="IPR001841">
    <property type="entry name" value="Znf_RING"/>
</dbReference>
<feature type="region of interest" description="Disordered" evidence="9">
    <location>
        <begin position="160"/>
        <end position="181"/>
    </location>
</feature>
<dbReference type="PANTHER" id="PTHR22937">
    <property type="entry name" value="E3 UBIQUITIN-PROTEIN LIGASE RNF165"/>
    <property type="match status" value="1"/>
</dbReference>
<evidence type="ECO:0000313" key="12">
    <source>
        <dbReference type="Proteomes" id="UP000077755"/>
    </source>
</evidence>
<evidence type="ECO:0000256" key="7">
    <source>
        <dbReference type="ARBA" id="ARBA00022833"/>
    </source>
</evidence>
<gene>
    <name evidence="11" type="ORF">DCAR_0521877</name>
</gene>
<dbReference type="SMART" id="SM00184">
    <property type="entry name" value="RING"/>
    <property type="match status" value="1"/>
</dbReference>